<protein>
    <submittedName>
        <fullName evidence="2">Extracellular solute-binding protein</fullName>
    </submittedName>
</protein>
<dbReference type="Proteomes" id="UP001212981">
    <property type="component" value="Unassembled WGS sequence"/>
</dbReference>
<accession>A0AAW6CPH2</accession>
<dbReference type="InterPro" id="IPR006059">
    <property type="entry name" value="SBP"/>
</dbReference>
<dbReference type="PANTHER" id="PTHR42779">
    <property type="entry name" value="PROTEIN YNJB"/>
    <property type="match status" value="1"/>
</dbReference>
<feature type="signal peptide" evidence="1">
    <location>
        <begin position="1"/>
        <end position="26"/>
    </location>
</feature>
<evidence type="ECO:0000313" key="3">
    <source>
        <dbReference type="Proteomes" id="UP001212981"/>
    </source>
</evidence>
<dbReference type="RefSeq" id="WP_205142429.1">
    <property type="nucleotide sequence ID" value="NZ_CAUWMU010000022.1"/>
</dbReference>
<dbReference type="PROSITE" id="PS51257">
    <property type="entry name" value="PROKAR_LIPOPROTEIN"/>
    <property type="match status" value="1"/>
</dbReference>
<proteinExistence type="predicted"/>
<dbReference type="Gene3D" id="3.40.190.10">
    <property type="entry name" value="Periplasmic binding protein-like II"/>
    <property type="match status" value="2"/>
</dbReference>
<dbReference type="AlphaFoldDB" id="A0AAW6CPH2"/>
<evidence type="ECO:0000256" key="1">
    <source>
        <dbReference type="SAM" id="SignalP"/>
    </source>
</evidence>
<dbReference type="EMBL" id="JAQLXO010000001">
    <property type="protein sequence ID" value="MDB7981667.1"/>
    <property type="molecule type" value="Genomic_DNA"/>
</dbReference>
<comment type="caution">
    <text evidence="2">The sequence shown here is derived from an EMBL/GenBank/DDBJ whole genome shotgun (WGS) entry which is preliminary data.</text>
</comment>
<dbReference type="Pfam" id="PF13416">
    <property type="entry name" value="SBP_bac_8"/>
    <property type="match status" value="1"/>
</dbReference>
<sequence>MKKTVSSVLHKSLAVLACGAMVAGLAGCGSSTTDTSSEEVPTVTLWSSGGQEVGDALQAIADEFNSDPEYSKHAKMEIQFITSGTNEQSLTDRLVAAYEAGETDTDFDIVAYDDTYISTIIAQTSDDFFETIDTSKLENYDNLIYTENVVGDTFIPYRATNIMLAYNSDNVKDVPETADELYQWIHDNPGKFTYCDPTTGGSGLSFLLTSIYNQLPEEAATSSDEKWETEHQTEWDNAINLLKELHPDLYQTSGSVQYPVKNQGSLDLLANGQIDMTPAFVNMVLSQKNMGTLPDSIEMTQIDPAFGGALAGLLIPSIAKDKEAAYYVIDYMLSYEAQAIDWNQMYASPVVDSSKLEGIDHPEWLEATEADSLRYFSVGTLQVDAQTRWTEEVGILAQ</sequence>
<dbReference type="PANTHER" id="PTHR42779:SF1">
    <property type="entry name" value="PROTEIN YNJB"/>
    <property type="match status" value="1"/>
</dbReference>
<gene>
    <name evidence="2" type="ORF">PND82_02390</name>
</gene>
<dbReference type="SUPFAM" id="SSF53850">
    <property type="entry name" value="Periplasmic binding protein-like II"/>
    <property type="match status" value="1"/>
</dbReference>
<keyword evidence="1" id="KW-0732">Signal</keyword>
<evidence type="ECO:0000313" key="2">
    <source>
        <dbReference type="EMBL" id="MDB7981667.1"/>
    </source>
</evidence>
<reference evidence="2" key="1">
    <citation type="submission" date="2023-01" db="EMBL/GenBank/DDBJ databases">
        <title>Human gut microbiome strain richness.</title>
        <authorList>
            <person name="Chen-Liaw A."/>
        </authorList>
    </citation>
    <scope>NUCLEOTIDE SEQUENCE</scope>
    <source>
        <strain evidence="2">D8_m1001271B151109d0_201107</strain>
    </source>
</reference>
<organism evidence="2 3">
    <name type="scientific">Faecalicoccus pleomorphus</name>
    <dbReference type="NCBI Taxonomy" id="1323"/>
    <lineage>
        <taxon>Bacteria</taxon>
        <taxon>Bacillati</taxon>
        <taxon>Bacillota</taxon>
        <taxon>Erysipelotrichia</taxon>
        <taxon>Erysipelotrichales</taxon>
        <taxon>Erysipelotrichaceae</taxon>
        <taxon>Faecalicoccus</taxon>
    </lineage>
</organism>
<name>A0AAW6CPH2_9FIRM</name>
<feature type="chain" id="PRO_5043913512" evidence="1">
    <location>
        <begin position="27"/>
        <end position="398"/>
    </location>
</feature>